<dbReference type="RefSeq" id="WP_133224945.1">
    <property type="nucleotide sequence ID" value="NZ_SMRT01000001.1"/>
</dbReference>
<feature type="region of interest" description="Disordered" evidence="1">
    <location>
        <begin position="411"/>
        <end position="450"/>
    </location>
</feature>
<dbReference type="PROSITE" id="PS51272">
    <property type="entry name" value="SLH"/>
    <property type="match status" value="3"/>
</dbReference>
<evidence type="ECO:0000313" key="4">
    <source>
        <dbReference type="EMBL" id="TDG00236.1"/>
    </source>
</evidence>
<dbReference type="Gene3D" id="2.160.20.110">
    <property type="match status" value="1"/>
</dbReference>
<dbReference type="OrthoDB" id="185675at2"/>
<feature type="chain" id="PRO_5020849785" description="SLH domain-containing protein" evidence="2">
    <location>
        <begin position="33"/>
        <end position="1351"/>
    </location>
</feature>
<dbReference type="InterPro" id="IPR008964">
    <property type="entry name" value="Invasin/intimin_cell_adhesion"/>
</dbReference>
<feature type="signal peptide" evidence="2">
    <location>
        <begin position="1"/>
        <end position="32"/>
    </location>
</feature>
<reference evidence="4 5" key="1">
    <citation type="submission" date="2019-03" db="EMBL/GenBank/DDBJ databases">
        <title>This is whole genome sequence of Paenibacillus sp MS74 strain.</title>
        <authorList>
            <person name="Trinh H.N."/>
        </authorList>
    </citation>
    <scope>NUCLEOTIDE SEQUENCE [LARGE SCALE GENOMIC DNA]</scope>
    <source>
        <strain evidence="4 5">MS74</strain>
    </source>
</reference>
<feature type="compositionally biased region" description="Low complexity" evidence="1">
    <location>
        <begin position="421"/>
        <end position="432"/>
    </location>
</feature>
<feature type="domain" description="SLH" evidence="3">
    <location>
        <begin position="155"/>
        <end position="213"/>
    </location>
</feature>
<dbReference type="Proteomes" id="UP000295636">
    <property type="component" value="Unassembled WGS sequence"/>
</dbReference>
<evidence type="ECO:0000256" key="2">
    <source>
        <dbReference type="SAM" id="SignalP"/>
    </source>
</evidence>
<feature type="domain" description="SLH" evidence="3">
    <location>
        <begin position="31"/>
        <end position="89"/>
    </location>
</feature>
<dbReference type="Gene3D" id="2.60.40.1080">
    <property type="match status" value="1"/>
</dbReference>
<dbReference type="InterPro" id="IPR001119">
    <property type="entry name" value="SLH_dom"/>
</dbReference>
<dbReference type="Pfam" id="PF07581">
    <property type="entry name" value="Glug"/>
    <property type="match status" value="1"/>
</dbReference>
<dbReference type="SUPFAM" id="SSF49373">
    <property type="entry name" value="Invasin/intimin cell-adhesion fragments"/>
    <property type="match status" value="1"/>
</dbReference>
<evidence type="ECO:0000259" key="3">
    <source>
        <dbReference type="PROSITE" id="PS51272"/>
    </source>
</evidence>
<gene>
    <name evidence="4" type="ORF">E1757_00925</name>
</gene>
<dbReference type="PANTHER" id="PTHR43308:SF5">
    <property type="entry name" value="S-LAYER PROTEIN _ PEPTIDOGLYCAN ENDO-BETA-N-ACETYLGLUCOSAMINIDASE"/>
    <property type="match status" value="1"/>
</dbReference>
<protein>
    <recommendedName>
        <fullName evidence="3">SLH domain-containing protein</fullName>
    </recommendedName>
</protein>
<dbReference type="InterPro" id="IPR051465">
    <property type="entry name" value="Cell_Envelope_Struct_Comp"/>
</dbReference>
<comment type="caution">
    <text evidence="4">The sequence shown here is derived from an EMBL/GenBank/DDBJ whole genome shotgun (WGS) entry which is preliminary data.</text>
</comment>
<feature type="domain" description="SLH" evidence="3">
    <location>
        <begin position="90"/>
        <end position="153"/>
    </location>
</feature>
<dbReference type="PANTHER" id="PTHR43308">
    <property type="entry name" value="OUTER MEMBRANE PROTEIN ALPHA-RELATED"/>
    <property type="match status" value="1"/>
</dbReference>
<evidence type="ECO:0000313" key="5">
    <source>
        <dbReference type="Proteomes" id="UP000295636"/>
    </source>
</evidence>
<dbReference type="EMBL" id="SMRT01000001">
    <property type="protein sequence ID" value="TDG00236.1"/>
    <property type="molecule type" value="Genomic_DNA"/>
</dbReference>
<name>A0A4R5KYD0_9BACL</name>
<keyword evidence="5" id="KW-1185">Reference proteome</keyword>
<evidence type="ECO:0000256" key="1">
    <source>
        <dbReference type="SAM" id="MobiDB-lite"/>
    </source>
</evidence>
<organism evidence="4 5">
    <name type="scientific">Paenibacillus piri</name>
    <dbReference type="NCBI Taxonomy" id="2547395"/>
    <lineage>
        <taxon>Bacteria</taxon>
        <taxon>Bacillati</taxon>
        <taxon>Bacillota</taxon>
        <taxon>Bacilli</taxon>
        <taxon>Bacillales</taxon>
        <taxon>Paenibacillaceae</taxon>
        <taxon>Paenibacillus</taxon>
    </lineage>
</organism>
<accession>A0A4R5KYD0</accession>
<dbReference type="Pfam" id="PF00395">
    <property type="entry name" value="SLH"/>
    <property type="match status" value="3"/>
</dbReference>
<proteinExistence type="predicted"/>
<dbReference type="InterPro" id="IPR011493">
    <property type="entry name" value="GLUG"/>
</dbReference>
<keyword evidence="2" id="KW-0732">Signal</keyword>
<sequence length="1351" mass="139485">MNGRRNLHRWWIGLLVWALLVSSLSYPGTANADGKQSDIIGHWAERSLSVWVEQGRISGYPDGTMRPDAAITRAEWMKLVNRLFSYEGRSDTAFADVRDSDWYAADVSTAVRAGYMSGYGDGTMRPENRLTREEAAVILSRVGKLTDDAAAVGRFADPIAEWSRGGVGAAAAAGWLDGYPDGTFGPSKPITRAEAVVMLDRLSASVKRETTRVFDRAGDYGPATGMETIGGDVIISGSGVTLRNTVVEGRLTIAESVGAGEVHLQGVTVKGELSILGGGENSVYLTDSQAAAVTVNKSDGKVRVVAAGSSSIARTTLDSGAILEEADLAGSGFEAVYLADTIPGGAIVQMSGSFSHVQAEAGDIRLELLEGRIDTLEIGESVKGLIVYLAASTVVVKAVIHGDVTFTGPGTVQMREGLTAGSSSRSSGGDSGSDSDSDSDPGPGPEVPKPATVQAIAKGELGLLLLQVDHASASKLQNGISVSGVSSVTVSVYEPNGADWYRVELADASYDTAYTLQFAEGIALTEDLSPTVSWPKPDEPGPEVPEPAAVKAIAKGELGRVLLQVNNASASKLQEGIRVSGISSVTVSVYELNGADWYRVELANAVYDTAYTLHFAEGIVLAEGLTLTVSWPKPDEPGPEVPEPAAVKAIVKGELGRVLLQVDHASASKLQEGVSVSGISSVTVSVYEPNGADWYRAELANAAYNTAYTLQFAEGIALVEGLSPTVSWPKTVTGLVYSPVSIQLASLGATAEIQLKARWSDGTDQDAASEAVWSSGDEQIATVTGGIVRAVGTGSTRIAASYGGHSVNIPVSVVVGTYRAAVSADTIVPVAGAANTIRFVVKKSDGETDIDFNGLRTIAVSGLEPAPNGSFGNWGGITATAATVQAGIEFTNGVAEAPLVLNGAAMQTLTFSVNGIVQTAAQLTFTVTAANPSLLKIQTQPSGAVDGKTLTDQPVVRIVDAYANPTNASQAVTAVVAGGASTLTGTATINATNGVATFTNLGLNGVSLDVTLSFTGAGLTAVTSDPFQVKAPFSGGEGTESLPYIITLPEQLNAVRNYLSGHFILGADISLNGYAAGSGWEPIGTAAQPFKGTFDGNGHKITELTIHRATSSDIGLFGSITGNAWIGNIGLENVDVEGDFNVGALIGAAQGGTVEDAYAKGNAKSTNSFYTGGLMGRTFGGTIVSRSFTDMKVEGSRSVGGLVGSNEGIITQSYATGTVISNGISLGGLVGENYGTISQSYSRAGVTGGSTEVGGLAGRNNGTVRESYAAGAIASSGLIRGGLIGYMDGSASVTFSYYDQNVTGQNDTDKGTALSTSQMMQQASFVGWVFEGGSPVWGINGSYPYLRWQQP</sequence>